<gene>
    <name evidence="2" type="ORF">P5F74_04560</name>
</gene>
<name>A0ABU6NGQ9_9BACI</name>
<organism evidence="2 3">
    <name type="scientific">Shouchella miscanthi</name>
    <dbReference type="NCBI Taxonomy" id="2598861"/>
    <lineage>
        <taxon>Bacteria</taxon>
        <taxon>Bacillati</taxon>
        <taxon>Bacillota</taxon>
        <taxon>Bacilli</taxon>
        <taxon>Bacillales</taxon>
        <taxon>Bacillaceae</taxon>
        <taxon>Shouchella</taxon>
    </lineage>
</organism>
<keyword evidence="2" id="KW-0808">Transferase</keyword>
<protein>
    <submittedName>
        <fullName evidence="2">Methylthioribose kinase</fullName>
    </submittedName>
</protein>
<sequence>MNQRVIKLGNGYADFFELMELAVTNQSRLIACFQLQTLDGRHSLGIVLKPAKHPSTFMPIYLCLEGFKPDSKRVHQFQDFANQEGHTLHTIAVKSLDLFYDEDQYTRYLIGLLRSQRVIPPMA</sequence>
<dbReference type="Proteomes" id="UP001341820">
    <property type="component" value="Unassembled WGS sequence"/>
</dbReference>
<dbReference type="Pfam" id="PF23648">
    <property type="entry name" value="DUF7147"/>
    <property type="match status" value="1"/>
</dbReference>
<keyword evidence="3" id="KW-1185">Reference proteome</keyword>
<dbReference type="InterPro" id="IPR055571">
    <property type="entry name" value="DUF7147"/>
</dbReference>
<feature type="domain" description="DUF7147" evidence="1">
    <location>
        <begin position="1"/>
        <end position="119"/>
    </location>
</feature>
<evidence type="ECO:0000313" key="3">
    <source>
        <dbReference type="Proteomes" id="UP001341820"/>
    </source>
</evidence>
<reference evidence="2 3" key="1">
    <citation type="submission" date="2023-03" db="EMBL/GenBank/DDBJ databases">
        <title>Bacillus Genome Sequencing.</title>
        <authorList>
            <person name="Dunlap C."/>
        </authorList>
    </citation>
    <scope>NUCLEOTIDE SEQUENCE [LARGE SCALE GENOMIC DNA]</scope>
    <source>
        <strain evidence="2 3">B-4107</strain>
    </source>
</reference>
<dbReference type="EMBL" id="JAROAS010000006">
    <property type="protein sequence ID" value="MED4127406.1"/>
    <property type="molecule type" value="Genomic_DNA"/>
</dbReference>
<evidence type="ECO:0000259" key="1">
    <source>
        <dbReference type="Pfam" id="PF23648"/>
    </source>
</evidence>
<accession>A0ABU6NGQ9</accession>
<dbReference type="GO" id="GO:0016301">
    <property type="term" value="F:kinase activity"/>
    <property type="evidence" value="ECO:0007669"/>
    <property type="project" value="UniProtKB-KW"/>
</dbReference>
<evidence type="ECO:0000313" key="2">
    <source>
        <dbReference type="EMBL" id="MED4127406.1"/>
    </source>
</evidence>
<dbReference type="RefSeq" id="WP_274272786.1">
    <property type="nucleotide sequence ID" value="NZ_JAROAS010000006.1"/>
</dbReference>
<proteinExistence type="predicted"/>
<keyword evidence="2" id="KW-0418">Kinase</keyword>
<comment type="caution">
    <text evidence="2">The sequence shown here is derived from an EMBL/GenBank/DDBJ whole genome shotgun (WGS) entry which is preliminary data.</text>
</comment>